<comment type="subcellular location">
    <subcellularLocation>
        <location evidence="2">Cytoplasm</location>
    </subcellularLocation>
</comment>
<keyword evidence="2" id="KW-0678">Repressor</keyword>
<dbReference type="GO" id="GO:0090071">
    <property type="term" value="P:negative regulation of ribosome biogenesis"/>
    <property type="evidence" value="ECO:0007669"/>
    <property type="project" value="UniProtKB-UniRule"/>
</dbReference>
<evidence type="ECO:0000256" key="2">
    <source>
        <dbReference type="HAMAP-Rule" id="MF_01477"/>
    </source>
</evidence>
<keyword evidence="2" id="KW-0810">Translation regulation</keyword>
<gene>
    <name evidence="2 4" type="primary">rsfS</name>
    <name evidence="4" type="ORF">HW450_10700</name>
</gene>
<organism evidence="4 5">
    <name type="scientific">Corynebacterium hindlerae</name>
    <dbReference type="NCBI Taxonomy" id="699041"/>
    <lineage>
        <taxon>Bacteria</taxon>
        <taxon>Bacillati</taxon>
        <taxon>Actinomycetota</taxon>
        <taxon>Actinomycetes</taxon>
        <taxon>Mycobacteriales</taxon>
        <taxon>Corynebacteriaceae</taxon>
        <taxon>Corynebacterium</taxon>
    </lineage>
</organism>
<dbReference type="GO" id="GO:0017148">
    <property type="term" value="P:negative regulation of translation"/>
    <property type="evidence" value="ECO:0007669"/>
    <property type="project" value="UniProtKB-UniRule"/>
</dbReference>
<dbReference type="SUPFAM" id="SSF81301">
    <property type="entry name" value="Nucleotidyltransferase"/>
    <property type="match status" value="1"/>
</dbReference>
<accession>A0A7G5FDV5</accession>
<evidence type="ECO:0000256" key="1">
    <source>
        <dbReference type="ARBA" id="ARBA00010574"/>
    </source>
</evidence>
<dbReference type="EMBL" id="CP059833">
    <property type="protein sequence ID" value="QMV84796.1"/>
    <property type="molecule type" value="Genomic_DNA"/>
</dbReference>
<dbReference type="Proteomes" id="UP000515570">
    <property type="component" value="Chromosome"/>
</dbReference>
<dbReference type="AlphaFoldDB" id="A0A7G5FDV5"/>
<dbReference type="PANTHER" id="PTHR21043">
    <property type="entry name" value="IOJAP SUPERFAMILY ORTHOLOG"/>
    <property type="match status" value="1"/>
</dbReference>
<proteinExistence type="inferred from homology"/>
<comment type="subunit">
    <text evidence="2">Interacts with ribosomal protein uL14 (rplN).</text>
</comment>
<dbReference type="GO" id="GO:0005737">
    <property type="term" value="C:cytoplasm"/>
    <property type="evidence" value="ECO:0007669"/>
    <property type="project" value="UniProtKB-SubCell"/>
</dbReference>
<dbReference type="HAMAP" id="MF_01477">
    <property type="entry name" value="Iojap_RsfS"/>
    <property type="match status" value="1"/>
</dbReference>
<reference evidence="4 5" key="1">
    <citation type="submission" date="2020-07" db="EMBL/GenBank/DDBJ databases">
        <title>non toxigenic Corynebacterium sp. nov from a clinical source.</title>
        <authorList>
            <person name="Bernier A.-M."/>
            <person name="Bernard K."/>
        </authorList>
    </citation>
    <scope>NUCLEOTIDE SEQUENCE [LARGE SCALE GENOMIC DNA]</scope>
    <source>
        <strain evidence="5">NML 93-0612</strain>
    </source>
</reference>
<dbReference type="Gene3D" id="3.30.460.10">
    <property type="entry name" value="Beta Polymerase, domain 2"/>
    <property type="match status" value="1"/>
</dbReference>
<dbReference type="GO" id="GO:0042256">
    <property type="term" value="P:cytosolic ribosome assembly"/>
    <property type="evidence" value="ECO:0007669"/>
    <property type="project" value="UniProtKB-UniRule"/>
</dbReference>
<dbReference type="FunFam" id="3.30.460.10:FF:000008">
    <property type="entry name" value="Ribosomal silencing factor RsfS"/>
    <property type="match status" value="1"/>
</dbReference>
<comment type="function">
    <text evidence="2">Functions as a ribosomal silencing factor. Interacts with ribosomal protein uL14 (rplN), blocking formation of intersubunit bridge B8. Prevents association of the 30S and 50S ribosomal subunits and the formation of functional ribosomes, thus repressing translation.</text>
</comment>
<dbReference type="RefSeq" id="WP_182385603.1">
    <property type="nucleotide sequence ID" value="NZ_CP059833.1"/>
</dbReference>
<keyword evidence="2" id="KW-0963">Cytoplasm</keyword>
<evidence type="ECO:0000256" key="3">
    <source>
        <dbReference type="SAM" id="MobiDB-lite"/>
    </source>
</evidence>
<dbReference type="InterPro" id="IPR004394">
    <property type="entry name" value="Iojap/RsfS/C7orf30"/>
</dbReference>
<dbReference type="NCBIfam" id="TIGR00090">
    <property type="entry name" value="rsfS_iojap_ybeB"/>
    <property type="match status" value="1"/>
</dbReference>
<evidence type="ECO:0000313" key="5">
    <source>
        <dbReference type="Proteomes" id="UP000515570"/>
    </source>
</evidence>
<dbReference type="GO" id="GO:0043023">
    <property type="term" value="F:ribosomal large subunit binding"/>
    <property type="evidence" value="ECO:0007669"/>
    <property type="project" value="TreeGrafter"/>
</dbReference>
<dbReference type="InterPro" id="IPR043519">
    <property type="entry name" value="NT_sf"/>
</dbReference>
<sequence length="155" mass="17690">MTASQESIRLASIAALAADDKLAEEIAVIDVSDVLTITDVFVIASASNERQVNAIVEEIEDKLTENKVEPIRREGTREGRWALLDYGEFVIHIFRTQEREYYGLDRLWRDCPLIDVEGIDTLERPKAWETEVNEREVSSIDEIPLAENEPDEDEL</sequence>
<feature type="region of interest" description="Disordered" evidence="3">
    <location>
        <begin position="130"/>
        <end position="155"/>
    </location>
</feature>
<dbReference type="PANTHER" id="PTHR21043:SF0">
    <property type="entry name" value="MITOCHONDRIAL ASSEMBLY OF RIBOSOMAL LARGE SUBUNIT PROTEIN 1"/>
    <property type="match status" value="1"/>
</dbReference>
<dbReference type="Pfam" id="PF02410">
    <property type="entry name" value="RsfS"/>
    <property type="match status" value="1"/>
</dbReference>
<name>A0A7G5FDV5_9CORY</name>
<evidence type="ECO:0000313" key="4">
    <source>
        <dbReference type="EMBL" id="QMV84796.1"/>
    </source>
</evidence>
<keyword evidence="5" id="KW-1185">Reference proteome</keyword>
<comment type="similarity">
    <text evidence="1 2">Belongs to the Iojap/RsfS family.</text>
</comment>
<protein>
    <recommendedName>
        <fullName evidence="2">Ribosomal silencing factor RsfS</fullName>
    </recommendedName>
</protein>